<dbReference type="RefSeq" id="WP_139381406.1">
    <property type="nucleotide sequence ID" value="NZ_BMCL01000002.1"/>
</dbReference>
<accession>A0A1T5JNA1</accession>
<evidence type="ECO:0000313" key="3">
    <source>
        <dbReference type="Proteomes" id="UP000190341"/>
    </source>
</evidence>
<reference evidence="2 3" key="1">
    <citation type="submission" date="2017-02" db="EMBL/GenBank/DDBJ databases">
        <authorList>
            <person name="Peterson S.W."/>
        </authorList>
    </citation>
    <scope>NUCLEOTIDE SEQUENCE [LARGE SCALE GENOMIC DNA]</scope>
    <source>
        <strain evidence="2 3">P15</strain>
    </source>
</reference>
<proteinExistence type="predicted"/>
<feature type="transmembrane region" description="Helical" evidence="1">
    <location>
        <begin position="12"/>
        <end position="35"/>
    </location>
</feature>
<name>A0A1T5JNA1_9GAMM</name>
<organism evidence="2 3">
    <name type="scientific">Pseudoxanthomonas indica</name>
    <dbReference type="NCBI Taxonomy" id="428993"/>
    <lineage>
        <taxon>Bacteria</taxon>
        <taxon>Pseudomonadati</taxon>
        <taxon>Pseudomonadota</taxon>
        <taxon>Gammaproteobacteria</taxon>
        <taxon>Lysobacterales</taxon>
        <taxon>Lysobacteraceae</taxon>
        <taxon>Pseudoxanthomonas</taxon>
    </lineage>
</organism>
<gene>
    <name evidence="2" type="ORF">SAMN06296058_0951</name>
</gene>
<keyword evidence="3" id="KW-1185">Reference proteome</keyword>
<keyword evidence="1" id="KW-1133">Transmembrane helix</keyword>
<dbReference type="OrthoDB" id="118190at2"/>
<feature type="transmembrane region" description="Helical" evidence="1">
    <location>
        <begin position="100"/>
        <end position="121"/>
    </location>
</feature>
<evidence type="ECO:0008006" key="4">
    <source>
        <dbReference type="Google" id="ProtNLM"/>
    </source>
</evidence>
<evidence type="ECO:0000256" key="1">
    <source>
        <dbReference type="SAM" id="Phobius"/>
    </source>
</evidence>
<dbReference type="AlphaFoldDB" id="A0A1T5JNA1"/>
<sequence length="166" mass="18208">MGRTAALNDRTWLGWLLLGGIVVASFDLLFATTFWHLSNEVPAQRILQAIAAGVYGKASFDGGARTAWVGASLHYFIAIVMVLVYGWAARRWTRLIEQPWFFGLLYGGALYVAMTFVVVPLSRTNTLQFHPLWIGASIAVHLLIGLLCAGFARKAVHSISARHPAP</sequence>
<feature type="transmembrane region" description="Helical" evidence="1">
    <location>
        <begin position="133"/>
        <end position="152"/>
    </location>
</feature>
<keyword evidence="1" id="KW-0472">Membrane</keyword>
<keyword evidence="1" id="KW-0812">Transmembrane</keyword>
<dbReference type="Proteomes" id="UP000190341">
    <property type="component" value="Unassembled WGS sequence"/>
</dbReference>
<feature type="transmembrane region" description="Helical" evidence="1">
    <location>
        <begin position="67"/>
        <end position="88"/>
    </location>
</feature>
<evidence type="ECO:0000313" key="2">
    <source>
        <dbReference type="EMBL" id="SKC52855.1"/>
    </source>
</evidence>
<dbReference type="STRING" id="428993.SAMN06296058_0951"/>
<protein>
    <recommendedName>
        <fullName evidence="4">DUF2938 domain-containing protein</fullName>
    </recommendedName>
</protein>
<dbReference type="EMBL" id="FUZV01000001">
    <property type="protein sequence ID" value="SKC52855.1"/>
    <property type="molecule type" value="Genomic_DNA"/>
</dbReference>